<dbReference type="Pfam" id="PF12730">
    <property type="entry name" value="ABC2_membrane_4"/>
    <property type="match status" value="1"/>
</dbReference>
<reference evidence="3" key="1">
    <citation type="journal article" date="2019" name="Int. J. Syst. Evol. Microbiol.">
        <title>The Global Catalogue of Microorganisms (GCM) 10K type strain sequencing project: providing services to taxonomists for standard genome sequencing and annotation.</title>
        <authorList>
            <consortium name="The Broad Institute Genomics Platform"/>
            <consortium name="The Broad Institute Genome Sequencing Center for Infectious Disease"/>
            <person name="Wu L."/>
            <person name="Ma J."/>
        </authorList>
    </citation>
    <scope>NUCLEOTIDE SEQUENCE [LARGE SCALE GENOMIC DNA]</scope>
    <source>
        <strain evidence="3">XZYJ18</strain>
    </source>
</reference>
<gene>
    <name evidence="2" type="ORF">ACFPK1_12675</name>
</gene>
<dbReference type="EMBL" id="JBHSKG010000005">
    <property type="protein sequence ID" value="MFC5139089.1"/>
    <property type="molecule type" value="Genomic_DNA"/>
</dbReference>
<protein>
    <submittedName>
        <fullName evidence="2">ABC transporter permease</fullName>
    </submittedName>
</protein>
<feature type="transmembrane region" description="Helical" evidence="1">
    <location>
        <begin position="154"/>
        <end position="175"/>
    </location>
</feature>
<feature type="transmembrane region" description="Helical" evidence="1">
    <location>
        <begin position="182"/>
        <end position="203"/>
    </location>
</feature>
<feature type="transmembrane region" description="Helical" evidence="1">
    <location>
        <begin position="63"/>
        <end position="88"/>
    </location>
</feature>
<comment type="caution">
    <text evidence="2">The sequence shown here is derived from an EMBL/GenBank/DDBJ whole genome shotgun (WGS) entry which is preliminary data.</text>
</comment>
<dbReference type="Proteomes" id="UP001596175">
    <property type="component" value="Unassembled WGS sequence"/>
</dbReference>
<sequence>MRPLTTAVAVELSKALASRVLRTTTVLLVAGVAILSSALVGAATAGNAQVLAQLGPLGARDGWALLTGVAAQITAAGGLLAFGVALSWNVGREFADGTVVGLFALPVPRSHIAVAKLVVHVLWTVAVAAALTATLAALGLALDLGPLDGPVLGQLGRLLALGLLTGVLAVPAAWAATLGRGLLPGVAATIGLIVAAQVAVVAAPDRAGWFPLAAPALWALRLGEVAPHQLALVALVPLAFGALTALAWDRLRLDR</sequence>
<proteinExistence type="predicted"/>
<feature type="transmembrane region" description="Helical" evidence="1">
    <location>
        <begin position="121"/>
        <end position="142"/>
    </location>
</feature>
<evidence type="ECO:0000256" key="1">
    <source>
        <dbReference type="SAM" id="Phobius"/>
    </source>
</evidence>
<name>A0ABV9ZFB9_9PSEU</name>
<evidence type="ECO:0000313" key="2">
    <source>
        <dbReference type="EMBL" id="MFC5139089.1"/>
    </source>
</evidence>
<feature type="transmembrane region" description="Helical" evidence="1">
    <location>
        <begin position="27"/>
        <end position="51"/>
    </location>
</feature>
<evidence type="ECO:0000313" key="3">
    <source>
        <dbReference type="Proteomes" id="UP001596175"/>
    </source>
</evidence>
<organism evidence="2 3">
    <name type="scientific">Actinomycetospora rhizophila</name>
    <dbReference type="NCBI Taxonomy" id="1416876"/>
    <lineage>
        <taxon>Bacteria</taxon>
        <taxon>Bacillati</taxon>
        <taxon>Actinomycetota</taxon>
        <taxon>Actinomycetes</taxon>
        <taxon>Pseudonocardiales</taxon>
        <taxon>Pseudonocardiaceae</taxon>
        <taxon>Actinomycetospora</taxon>
    </lineage>
</organism>
<accession>A0ABV9ZFB9</accession>
<feature type="transmembrane region" description="Helical" evidence="1">
    <location>
        <begin position="230"/>
        <end position="248"/>
    </location>
</feature>
<keyword evidence="1" id="KW-0812">Transmembrane</keyword>
<keyword evidence="3" id="KW-1185">Reference proteome</keyword>
<dbReference type="RefSeq" id="WP_378021278.1">
    <property type="nucleotide sequence ID" value="NZ_JBHSKG010000005.1"/>
</dbReference>
<keyword evidence="1" id="KW-1133">Transmembrane helix</keyword>
<keyword evidence="1" id="KW-0472">Membrane</keyword>